<dbReference type="InterPro" id="IPR001444">
    <property type="entry name" value="Flag_bb_rod_N"/>
</dbReference>
<comment type="subcellular location">
    <subcellularLocation>
        <location evidence="1 6">Bacterial flagellum basal body</location>
    </subcellularLocation>
</comment>
<dbReference type="PIRSF" id="PIRSF002889">
    <property type="entry name" value="Rod_FlgB"/>
    <property type="match status" value="1"/>
</dbReference>
<organism evidence="8 9">
    <name type="scientific">Paraconexibacter algicola</name>
    <dbReference type="NCBI Taxonomy" id="2133960"/>
    <lineage>
        <taxon>Bacteria</taxon>
        <taxon>Bacillati</taxon>
        <taxon>Actinomycetota</taxon>
        <taxon>Thermoleophilia</taxon>
        <taxon>Solirubrobacterales</taxon>
        <taxon>Paraconexibacteraceae</taxon>
        <taxon>Paraconexibacter</taxon>
    </lineage>
</organism>
<dbReference type="GO" id="GO:0030694">
    <property type="term" value="C:bacterial-type flagellum basal body, rod"/>
    <property type="evidence" value="ECO:0007669"/>
    <property type="project" value="InterPro"/>
</dbReference>
<dbReference type="InterPro" id="IPR006300">
    <property type="entry name" value="FlgB"/>
</dbReference>
<comment type="function">
    <text evidence="5 6">Structural component of flagellum, the bacterial motility apparatus. Part of the rod structure of flagellar basal body.</text>
</comment>
<comment type="caution">
    <text evidence="8">The sequence shown here is derived from an EMBL/GenBank/DDBJ whole genome shotgun (WGS) entry which is preliminary data.</text>
</comment>
<keyword evidence="8" id="KW-0282">Flagellum</keyword>
<evidence type="ECO:0000256" key="6">
    <source>
        <dbReference type="PIRNR" id="PIRNR002889"/>
    </source>
</evidence>
<sequence>MQLFDTTQLALEAAMHGTSQRQTAIAQNIANVNTPGYRRQEVDFEGQLSAAMAADDRDAVRRTAIVQRTDASAPVRIDGNSVDMDVEAAGQARNGLMYQALVAVTKARTGIIQSAIGNR</sequence>
<dbReference type="GO" id="GO:0071973">
    <property type="term" value="P:bacterial-type flagellum-dependent cell motility"/>
    <property type="evidence" value="ECO:0007669"/>
    <property type="project" value="InterPro"/>
</dbReference>
<gene>
    <name evidence="8" type="primary">flgB</name>
    <name evidence="8" type="ORF">C7Y72_05710</name>
</gene>
<evidence type="ECO:0000256" key="4">
    <source>
        <dbReference type="ARBA" id="ARBA00023143"/>
    </source>
</evidence>
<comment type="subunit">
    <text evidence="6">The basal body constitutes a major portion of the flagellar organelle and consists of a number of rings mounted on a central rod.</text>
</comment>
<proteinExistence type="inferred from homology"/>
<evidence type="ECO:0000313" key="8">
    <source>
        <dbReference type="EMBL" id="PTL59179.1"/>
    </source>
</evidence>
<comment type="similarity">
    <text evidence="2 6">Belongs to the flagella basal body rod proteins family.</text>
</comment>
<evidence type="ECO:0000313" key="9">
    <source>
        <dbReference type="Proteomes" id="UP000240739"/>
    </source>
</evidence>
<dbReference type="OrthoDB" id="9788334at2"/>
<feature type="domain" description="Flagellar basal body rod protein N-terminal" evidence="7">
    <location>
        <begin position="14"/>
        <end position="38"/>
    </location>
</feature>
<protein>
    <recommendedName>
        <fullName evidence="3 6">Flagellar basal body rod protein FlgB</fullName>
    </recommendedName>
</protein>
<dbReference type="EMBL" id="PYYB01000001">
    <property type="protein sequence ID" value="PTL59179.1"/>
    <property type="molecule type" value="Genomic_DNA"/>
</dbReference>
<keyword evidence="8" id="KW-0969">Cilium</keyword>
<dbReference type="AlphaFoldDB" id="A0A2T4UIX2"/>
<evidence type="ECO:0000256" key="3">
    <source>
        <dbReference type="ARBA" id="ARBA00014376"/>
    </source>
</evidence>
<reference evidence="8 9" key="1">
    <citation type="submission" date="2018-03" db="EMBL/GenBank/DDBJ databases">
        <title>Aquarubrobacter algicola gen. nov., sp. nov., a novel actinobacterium isolated from shallow eutrophic lake during the end of cyanobacterial harmful algal blooms.</title>
        <authorList>
            <person name="Chun S.J."/>
        </authorList>
    </citation>
    <scope>NUCLEOTIDE SEQUENCE [LARGE SCALE GENOMIC DNA]</scope>
    <source>
        <strain evidence="8 9">Seoho-28</strain>
    </source>
</reference>
<evidence type="ECO:0000256" key="1">
    <source>
        <dbReference type="ARBA" id="ARBA00004117"/>
    </source>
</evidence>
<evidence type="ECO:0000259" key="7">
    <source>
        <dbReference type="Pfam" id="PF00460"/>
    </source>
</evidence>
<name>A0A2T4UIX2_9ACTN</name>
<evidence type="ECO:0000256" key="5">
    <source>
        <dbReference type="ARBA" id="ARBA00024934"/>
    </source>
</evidence>
<keyword evidence="9" id="KW-1185">Reference proteome</keyword>
<keyword evidence="4 6" id="KW-0975">Bacterial flagellum</keyword>
<dbReference type="NCBIfam" id="TIGR01396">
    <property type="entry name" value="FlgB"/>
    <property type="match status" value="1"/>
</dbReference>
<accession>A0A2T4UIX2</accession>
<dbReference type="RefSeq" id="WP_107567615.1">
    <property type="nucleotide sequence ID" value="NZ_PYYB01000001.1"/>
</dbReference>
<dbReference type="Pfam" id="PF00460">
    <property type="entry name" value="Flg_bb_rod"/>
    <property type="match status" value="1"/>
</dbReference>
<evidence type="ECO:0000256" key="2">
    <source>
        <dbReference type="ARBA" id="ARBA00009677"/>
    </source>
</evidence>
<keyword evidence="8" id="KW-0966">Cell projection</keyword>
<dbReference type="Proteomes" id="UP000240739">
    <property type="component" value="Unassembled WGS sequence"/>
</dbReference>